<evidence type="ECO:0000313" key="1">
    <source>
        <dbReference type="EMBL" id="AXT46335.1"/>
    </source>
</evidence>
<dbReference type="KEGG" id="crz:D1345_09110"/>
<dbReference type="RefSeq" id="WP_118267278.1">
    <property type="nucleotide sequence ID" value="NZ_CP031968.1"/>
</dbReference>
<gene>
    <name evidence="1" type="ORF">D1345_09110</name>
</gene>
<keyword evidence="2" id="KW-1185">Reference proteome</keyword>
<accession>A0AAD0RS22</accession>
<dbReference type="AlphaFoldDB" id="A0AAD0RS22"/>
<dbReference type="Proteomes" id="UP000259465">
    <property type="component" value="Chromosome"/>
</dbReference>
<reference evidence="1 2" key="1">
    <citation type="submission" date="2018-08" db="EMBL/GenBank/DDBJ databases">
        <title>Complete genome sequence of JP2-74.</title>
        <authorList>
            <person name="Wu L."/>
        </authorList>
    </citation>
    <scope>NUCLEOTIDE SEQUENCE [LARGE SCALE GENOMIC DNA]</scope>
    <source>
        <strain evidence="1 2">JP2-74</strain>
    </source>
</reference>
<proteinExistence type="predicted"/>
<sequence>MPPEEILERAAAAFDHLGQSKTLTLGQGSRIVASFRGVEPLSGDLFPADDRQLELATWMLMLIGETDKLLERYRGLGLPGQLKMAEVPLLQAAIKERYHEVIGGKPAKPLL</sequence>
<evidence type="ECO:0000313" key="2">
    <source>
        <dbReference type="Proteomes" id="UP000259465"/>
    </source>
</evidence>
<organism evidence="1 2">
    <name type="scientific">Chromobacterium rhizoryzae</name>
    <dbReference type="NCBI Taxonomy" id="1778675"/>
    <lineage>
        <taxon>Bacteria</taxon>
        <taxon>Pseudomonadati</taxon>
        <taxon>Pseudomonadota</taxon>
        <taxon>Betaproteobacteria</taxon>
        <taxon>Neisseriales</taxon>
        <taxon>Chromobacteriaceae</taxon>
        <taxon>Chromobacterium</taxon>
    </lineage>
</organism>
<dbReference type="EMBL" id="CP031968">
    <property type="protein sequence ID" value="AXT46335.1"/>
    <property type="molecule type" value="Genomic_DNA"/>
</dbReference>
<name>A0AAD0RS22_9NEIS</name>
<protein>
    <submittedName>
        <fullName evidence="1">Uncharacterized protein</fullName>
    </submittedName>
</protein>